<accession>A0AAV7PJT6</accession>
<protein>
    <submittedName>
        <fullName evidence="1">Uncharacterized protein</fullName>
    </submittedName>
</protein>
<proteinExistence type="predicted"/>
<evidence type="ECO:0000313" key="2">
    <source>
        <dbReference type="Proteomes" id="UP001066276"/>
    </source>
</evidence>
<dbReference type="Proteomes" id="UP001066276">
    <property type="component" value="Chromosome 7"/>
</dbReference>
<gene>
    <name evidence="1" type="ORF">NDU88_005234</name>
</gene>
<organism evidence="1 2">
    <name type="scientific">Pleurodeles waltl</name>
    <name type="common">Iberian ribbed newt</name>
    <dbReference type="NCBI Taxonomy" id="8319"/>
    <lineage>
        <taxon>Eukaryota</taxon>
        <taxon>Metazoa</taxon>
        <taxon>Chordata</taxon>
        <taxon>Craniata</taxon>
        <taxon>Vertebrata</taxon>
        <taxon>Euteleostomi</taxon>
        <taxon>Amphibia</taxon>
        <taxon>Batrachia</taxon>
        <taxon>Caudata</taxon>
        <taxon>Salamandroidea</taxon>
        <taxon>Salamandridae</taxon>
        <taxon>Pleurodelinae</taxon>
        <taxon>Pleurodeles</taxon>
    </lineage>
</organism>
<evidence type="ECO:0000313" key="1">
    <source>
        <dbReference type="EMBL" id="KAJ1126828.1"/>
    </source>
</evidence>
<feature type="non-terminal residue" evidence="1">
    <location>
        <position position="1"/>
    </location>
</feature>
<dbReference type="Gene3D" id="1.20.5.340">
    <property type="match status" value="1"/>
</dbReference>
<dbReference type="AlphaFoldDB" id="A0AAV7PJT6"/>
<comment type="caution">
    <text evidence="1">The sequence shown here is derived from an EMBL/GenBank/DDBJ whole genome shotgun (WGS) entry which is preliminary data.</text>
</comment>
<keyword evidence="2" id="KW-1185">Reference proteome</keyword>
<dbReference type="EMBL" id="JANPWB010000011">
    <property type="protein sequence ID" value="KAJ1126828.1"/>
    <property type="molecule type" value="Genomic_DNA"/>
</dbReference>
<sequence length="65" mass="7365">PAMERILQEVTIVGRRMEAMDSKITDLSTDFKLIRADIASFQDKVTDLDHCLNAVESRIAVLPYN</sequence>
<name>A0AAV7PJT6_PLEWA</name>
<reference evidence="1" key="1">
    <citation type="journal article" date="2022" name="bioRxiv">
        <title>Sequencing and chromosome-scale assembly of the giantPleurodeles waltlgenome.</title>
        <authorList>
            <person name="Brown T."/>
            <person name="Elewa A."/>
            <person name="Iarovenko S."/>
            <person name="Subramanian E."/>
            <person name="Araus A.J."/>
            <person name="Petzold A."/>
            <person name="Susuki M."/>
            <person name="Suzuki K.-i.T."/>
            <person name="Hayashi T."/>
            <person name="Toyoda A."/>
            <person name="Oliveira C."/>
            <person name="Osipova E."/>
            <person name="Leigh N.D."/>
            <person name="Simon A."/>
            <person name="Yun M.H."/>
        </authorList>
    </citation>
    <scope>NUCLEOTIDE SEQUENCE</scope>
    <source>
        <strain evidence="1">20211129_DDA</strain>
        <tissue evidence="1">Liver</tissue>
    </source>
</reference>